<sequence length="335" mass="36605">MDDHESALFLFHEAMAFTYAAALRAVVLTGVADHLSDGPRTAAELAEATGTSADGLRRTMRLLVTRGVFEDHGDDLFALAPRGVALRTHSPLSARPAILMFTDRMWWDTAWELTTTLRDENVGFAGVFGTSLQTYFDADADREALFYAGMEAVSDAEIPYVVDLCDLPDTGVVADLGGRHGALLRAVLRRHAGLHGILFDRSQQVLDRHRLGATDLAARCDIVCGDFMVDVPAADVYLLKRVVHNLDDEQTALLLRNCLERLRPGGRVMVVDAIVPPDGQRHQSKEMDLMMLAAHTGRERTESELDAVFAAGGLRLTKVVRTPSVMSIAEGVPAR</sequence>
<dbReference type="PROSITE" id="PS51683">
    <property type="entry name" value="SAM_OMT_II"/>
    <property type="match status" value="1"/>
</dbReference>
<dbReference type="SUPFAM" id="SSF53335">
    <property type="entry name" value="S-adenosyl-L-methionine-dependent methyltransferases"/>
    <property type="match status" value="1"/>
</dbReference>
<feature type="active site" description="Proton acceptor" evidence="4">
    <location>
        <position position="244"/>
    </location>
</feature>
<dbReference type="InterPro" id="IPR029063">
    <property type="entry name" value="SAM-dependent_MTases_sf"/>
</dbReference>
<dbReference type="Pfam" id="PF00891">
    <property type="entry name" value="Methyltransf_2"/>
    <property type="match status" value="1"/>
</dbReference>
<dbReference type="CDD" id="cd02440">
    <property type="entry name" value="AdoMet_MTases"/>
    <property type="match status" value="1"/>
</dbReference>
<protein>
    <recommendedName>
        <fullName evidence="9">O-methyltransferase</fullName>
    </recommendedName>
</protein>
<keyword evidence="2" id="KW-0808">Transferase</keyword>
<evidence type="ECO:0008006" key="9">
    <source>
        <dbReference type="Google" id="ProtNLM"/>
    </source>
</evidence>
<evidence type="ECO:0000256" key="2">
    <source>
        <dbReference type="ARBA" id="ARBA00022679"/>
    </source>
</evidence>
<comment type="caution">
    <text evidence="7">The sequence shown here is derived from an EMBL/GenBank/DDBJ whole genome shotgun (WGS) entry which is preliminary data.</text>
</comment>
<dbReference type="GO" id="GO:0008171">
    <property type="term" value="F:O-methyltransferase activity"/>
    <property type="evidence" value="ECO:0007669"/>
    <property type="project" value="InterPro"/>
</dbReference>
<dbReference type="EMBL" id="JACHMO010000001">
    <property type="protein sequence ID" value="MBB5802459.1"/>
    <property type="molecule type" value="Genomic_DNA"/>
</dbReference>
<evidence type="ECO:0000313" key="7">
    <source>
        <dbReference type="EMBL" id="MBB5802459.1"/>
    </source>
</evidence>
<organism evidence="7 8">
    <name type="scientific">Saccharothrix ecbatanensis</name>
    <dbReference type="NCBI Taxonomy" id="1105145"/>
    <lineage>
        <taxon>Bacteria</taxon>
        <taxon>Bacillati</taxon>
        <taxon>Actinomycetota</taxon>
        <taxon>Actinomycetes</taxon>
        <taxon>Pseudonocardiales</taxon>
        <taxon>Pseudonocardiaceae</taxon>
        <taxon>Saccharothrix</taxon>
    </lineage>
</organism>
<feature type="domain" description="O-methyltransferase dimerisation" evidence="6">
    <location>
        <begin position="16"/>
        <end position="83"/>
    </location>
</feature>
<dbReference type="PANTHER" id="PTHR43712">
    <property type="entry name" value="PUTATIVE (AFU_ORTHOLOGUE AFUA_4G14580)-RELATED"/>
    <property type="match status" value="1"/>
</dbReference>
<dbReference type="AlphaFoldDB" id="A0A7W9HHN6"/>
<name>A0A7W9HHN6_9PSEU</name>
<proteinExistence type="predicted"/>
<dbReference type="Gene3D" id="1.10.10.10">
    <property type="entry name" value="Winged helix-like DNA-binding domain superfamily/Winged helix DNA-binding domain"/>
    <property type="match status" value="1"/>
</dbReference>
<evidence type="ECO:0000259" key="5">
    <source>
        <dbReference type="Pfam" id="PF00891"/>
    </source>
</evidence>
<dbReference type="InterPro" id="IPR012967">
    <property type="entry name" value="COMT_dimerisation"/>
</dbReference>
<evidence type="ECO:0000313" key="8">
    <source>
        <dbReference type="Proteomes" id="UP000552097"/>
    </source>
</evidence>
<reference evidence="7 8" key="1">
    <citation type="submission" date="2020-08" db="EMBL/GenBank/DDBJ databases">
        <title>Sequencing the genomes of 1000 actinobacteria strains.</title>
        <authorList>
            <person name="Klenk H.-P."/>
        </authorList>
    </citation>
    <scope>NUCLEOTIDE SEQUENCE [LARGE SCALE GENOMIC DNA]</scope>
    <source>
        <strain evidence="7 8">DSM 45486</strain>
    </source>
</reference>
<dbReference type="InterPro" id="IPR036388">
    <property type="entry name" value="WH-like_DNA-bd_sf"/>
</dbReference>
<dbReference type="Pfam" id="PF08100">
    <property type="entry name" value="Dimerisation"/>
    <property type="match status" value="1"/>
</dbReference>
<feature type="domain" description="O-methyltransferase C-terminal" evidence="5">
    <location>
        <begin position="113"/>
        <end position="313"/>
    </location>
</feature>
<dbReference type="InterPro" id="IPR016461">
    <property type="entry name" value="COMT-like"/>
</dbReference>
<accession>A0A7W9HHN6</accession>
<gene>
    <name evidence="7" type="ORF">F4560_002227</name>
</gene>
<dbReference type="SUPFAM" id="SSF46785">
    <property type="entry name" value="Winged helix' DNA-binding domain"/>
    <property type="match status" value="1"/>
</dbReference>
<evidence type="ECO:0000259" key="6">
    <source>
        <dbReference type="Pfam" id="PF08100"/>
    </source>
</evidence>
<evidence type="ECO:0000256" key="3">
    <source>
        <dbReference type="ARBA" id="ARBA00022691"/>
    </source>
</evidence>
<keyword evidence="8" id="KW-1185">Reference proteome</keyword>
<dbReference type="InterPro" id="IPR036390">
    <property type="entry name" value="WH_DNA-bd_sf"/>
</dbReference>
<dbReference type="RefSeq" id="WP_184919169.1">
    <property type="nucleotide sequence ID" value="NZ_JACHMO010000001.1"/>
</dbReference>
<dbReference type="GO" id="GO:0032259">
    <property type="term" value="P:methylation"/>
    <property type="evidence" value="ECO:0007669"/>
    <property type="project" value="UniProtKB-KW"/>
</dbReference>
<evidence type="ECO:0000256" key="1">
    <source>
        <dbReference type="ARBA" id="ARBA00022603"/>
    </source>
</evidence>
<dbReference type="PIRSF" id="PIRSF005739">
    <property type="entry name" value="O-mtase"/>
    <property type="match status" value="1"/>
</dbReference>
<evidence type="ECO:0000256" key="4">
    <source>
        <dbReference type="PIRSR" id="PIRSR005739-1"/>
    </source>
</evidence>
<dbReference type="Proteomes" id="UP000552097">
    <property type="component" value="Unassembled WGS sequence"/>
</dbReference>
<dbReference type="GO" id="GO:0046983">
    <property type="term" value="F:protein dimerization activity"/>
    <property type="evidence" value="ECO:0007669"/>
    <property type="project" value="InterPro"/>
</dbReference>
<dbReference type="InterPro" id="IPR001077">
    <property type="entry name" value="COMT_C"/>
</dbReference>
<keyword evidence="3" id="KW-0949">S-adenosyl-L-methionine</keyword>
<keyword evidence="1" id="KW-0489">Methyltransferase</keyword>
<dbReference type="Gene3D" id="3.40.50.150">
    <property type="entry name" value="Vaccinia Virus protein VP39"/>
    <property type="match status" value="1"/>
</dbReference>
<dbReference type="PANTHER" id="PTHR43712:SF2">
    <property type="entry name" value="O-METHYLTRANSFERASE CICE"/>
    <property type="match status" value="1"/>
</dbReference>